<feature type="domain" description="Polysaccharide lyase 14" evidence="2">
    <location>
        <begin position="175"/>
        <end position="407"/>
    </location>
</feature>
<evidence type="ECO:0000259" key="2">
    <source>
        <dbReference type="Pfam" id="PF21294"/>
    </source>
</evidence>
<proteinExistence type="predicted"/>
<dbReference type="InterPro" id="IPR049012">
    <property type="entry name" value="Mutator_transp_dom"/>
</dbReference>
<evidence type="ECO:0000313" key="3">
    <source>
        <dbReference type="EMBL" id="CAC5407138.1"/>
    </source>
</evidence>
<dbReference type="Pfam" id="PF20700">
    <property type="entry name" value="Mutator"/>
    <property type="match status" value="1"/>
</dbReference>
<dbReference type="EMBL" id="CACVKT020007353">
    <property type="protein sequence ID" value="CAC5407138.1"/>
    <property type="molecule type" value="Genomic_DNA"/>
</dbReference>
<dbReference type="Proteomes" id="UP000507470">
    <property type="component" value="Unassembled WGS sequence"/>
</dbReference>
<keyword evidence="4" id="KW-1185">Reference proteome</keyword>
<dbReference type="PANTHER" id="PTHR40124:SF1">
    <property type="entry name" value="DISAGGREGATASE RELATED REPEAT PROTEIN"/>
    <property type="match status" value="1"/>
</dbReference>
<accession>A0A6J8DEM1</accession>
<protein>
    <submittedName>
        <fullName evidence="3">Uncharacterized protein</fullName>
    </submittedName>
</protein>
<feature type="domain" description="Mutator-like transposase" evidence="1">
    <location>
        <begin position="1"/>
        <end position="94"/>
    </location>
</feature>
<dbReference type="InterPro" id="IPR048958">
    <property type="entry name" value="Polysacc_lyase_14"/>
</dbReference>
<sequence length="425" mass="48065">MIHAGIGETQLNNFLSSLNVHYIDAKTLRIRENEAGSVLANQAIMSQQRHLQREILNSTTEDQTDSRSGICISTDTCWQKKGSGRSYNSLSASVHCSLRRKMGALGHIILVITLYSARQVQGVTEFFSWTHAAHYDSNIKQYVLDNFNTDQTAAFGWKLHSDTDSLKLVRDPHGSGYVLQVFYQQGTRTNYDTHGHSCPSSSTGPCHRGAQFYVMPPSLYHKGKTFAALEYEVYFKSGFNFAIGGKLPGLWGGSRDSCKGCSGEAHSCFSTRLMWRANGHYEVYAYIPYNQDGGFKHWCDRYEHDHKKVICPSSTCGTEIGLTSTDSFKFKPGQWYRIRQEVNLGHPNQHGRVTLWVNDIMVVNMNSIVLRQSSSVYIDGMFFSTFYGGKSTDFGKHGDTYSYFKNFRITDEKKPIHHGEYFVGK</sequence>
<evidence type="ECO:0000259" key="1">
    <source>
        <dbReference type="Pfam" id="PF20700"/>
    </source>
</evidence>
<dbReference type="Pfam" id="PF21294">
    <property type="entry name" value="Polysacc_lyase_14"/>
    <property type="match status" value="1"/>
</dbReference>
<organism evidence="3 4">
    <name type="scientific">Mytilus coruscus</name>
    <name type="common">Sea mussel</name>
    <dbReference type="NCBI Taxonomy" id="42192"/>
    <lineage>
        <taxon>Eukaryota</taxon>
        <taxon>Metazoa</taxon>
        <taxon>Spiralia</taxon>
        <taxon>Lophotrochozoa</taxon>
        <taxon>Mollusca</taxon>
        <taxon>Bivalvia</taxon>
        <taxon>Autobranchia</taxon>
        <taxon>Pteriomorphia</taxon>
        <taxon>Mytilida</taxon>
        <taxon>Mytiloidea</taxon>
        <taxon>Mytilidae</taxon>
        <taxon>Mytilinae</taxon>
        <taxon>Mytilus</taxon>
    </lineage>
</organism>
<reference evidence="3 4" key="1">
    <citation type="submission" date="2020-06" db="EMBL/GenBank/DDBJ databases">
        <authorList>
            <person name="Li R."/>
            <person name="Bekaert M."/>
        </authorList>
    </citation>
    <scope>NUCLEOTIDE SEQUENCE [LARGE SCALE GENOMIC DNA]</scope>
    <source>
        <strain evidence="4">wild</strain>
    </source>
</reference>
<evidence type="ECO:0000313" key="4">
    <source>
        <dbReference type="Proteomes" id="UP000507470"/>
    </source>
</evidence>
<dbReference type="OrthoDB" id="10069995at2759"/>
<gene>
    <name evidence="3" type="ORF">MCOR_40643</name>
</gene>
<dbReference type="PANTHER" id="PTHR40124">
    <property type="match status" value="1"/>
</dbReference>
<name>A0A6J8DEM1_MYTCO</name>
<dbReference type="Gene3D" id="2.60.120.200">
    <property type="match status" value="1"/>
</dbReference>
<dbReference type="AlphaFoldDB" id="A0A6J8DEM1"/>